<evidence type="ECO:0000256" key="1">
    <source>
        <dbReference type="SAM" id="SignalP"/>
    </source>
</evidence>
<accession>A0AA39HZX2</accession>
<protein>
    <submittedName>
        <fullName evidence="2">Uncharacterized protein</fullName>
    </submittedName>
</protein>
<proteinExistence type="predicted"/>
<feature type="chain" id="PRO_5041204115" evidence="1">
    <location>
        <begin position="21"/>
        <end position="91"/>
    </location>
</feature>
<gene>
    <name evidence="2" type="ORF">QR680_007037</name>
</gene>
<keyword evidence="3" id="KW-1185">Reference proteome</keyword>
<evidence type="ECO:0000313" key="3">
    <source>
        <dbReference type="Proteomes" id="UP001175271"/>
    </source>
</evidence>
<evidence type="ECO:0000313" key="2">
    <source>
        <dbReference type="EMBL" id="KAK0413874.1"/>
    </source>
</evidence>
<dbReference type="Proteomes" id="UP001175271">
    <property type="component" value="Unassembled WGS sequence"/>
</dbReference>
<keyword evidence="1" id="KW-0732">Signal</keyword>
<organism evidence="2 3">
    <name type="scientific">Steinernema hermaphroditum</name>
    <dbReference type="NCBI Taxonomy" id="289476"/>
    <lineage>
        <taxon>Eukaryota</taxon>
        <taxon>Metazoa</taxon>
        <taxon>Ecdysozoa</taxon>
        <taxon>Nematoda</taxon>
        <taxon>Chromadorea</taxon>
        <taxon>Rhabditida</taxon>
        <taxon>Tylenchina</taxon>
        <taxon>Panagrolaimomorpha</taxon>
        <taxon>Strongyloidoidea</taxon>
        <taxon>Steinernematidae</taxon>
        <taxon>Steinernema</taxon>
    </lineage>
</organism>
<name>A0AA39HZX2_9BILA</name>
<dbReference type="AlphaFoldDB" id="A0AA39HZX2"/>
<sequence length="91" mass="10545">MARTLIVLFALVFAFATVSAYVAQPRYGAYPYERNYDYTYDYGFFRKPYNYRGHYANCRGAGCGDHPLHGAVESTRSCGYNWSGQYECRDY</sequence>
<feature type="signal peptide" evidence="1">
    <location>
        <begin position="1"/>
        <end position="20"/>
    </location>
</feature>
<dbReference type="EMBL" id="JAUCMV010000003">
    <property type="protein sequence ID" value="KAK0413874.1"/>
    <property type="molecule type" value="Genomic_DNA"/>
</dbReference>
<reference evidence="2" key="1">
    <citation type="submission" date="2023-06" db="EMBL/GenBank/DDBJ databases">
        <title>Genomic analysis of the entomopathogenic nematode Steinernema hermaphroditum.</title>
        <authorList>
            <person name="Schwarz E.M."/>
            <person name="Heppert J.K."/>
            <person name="Baniya A."/>
            <person name="Schwartz H.T."/>
            <person name="Tan C.-H."/>
            <person name="Antoshechkin I."/>
            <person name="Sternberg P.W."/>
            <person name="Goodrich-Blair H."/>
            <person name="Dillman A.R."/>
        </authorList>
    </citation>
    <scope>NUCLEOTIDE SEQUENCE</scope>
    <source>
        <strain evidence="2">PS9179</strain>
        <tissue evidence="2">Whole animal</tissue>
    </source>
</reference>
<comment type="caution">
    <text evidence="2">The sequence shown here is derived from an EMBL/GenBank/DDBJ whole genome shotgun (WGS) entry which is preliminary data.</text>
</comment>